<name>G4Q974_ACIIR</name>
<evidence type="ECO:0000313" key="2">
    <source>
        <dbReference type="Proteomes" id="UP000007093"/>
    </source>
</evidence>
<accession>G4Q974</accession>
<dbReference type="HOGENOM" id="CLU_3264269_0_0_9"/>
<evidence type="ECO:0000313" key="1">
    <source>
        <dbReference type="EMBL" id="AEQ22576.1"/>
    </source>
</evidence>
<protein>
    <submittedName>
        <fullName evidence="1">Uncharacterized protein</fullName>
    </submittedName>
</protein>
<dbReference type="KEGG" id="ain:Acin_1353"/>
<sequence length="41" mass="4439">MHGVRGLLGIRIISGIKKGPMASSLGPYLFLADYSISYRSL</sequence>
<dbReference type="AlphaFoldDB" id="G4Q974"/>
<dbReference type="PATRIC" id="fig|568816.4.peg.1309"/>
<dbReference type="InParanoid" id="G4Q974"/>
<dbReference type="Proteomes" id="UP000007093">
    <property type="component" value="Chromosome"/>
</dbReference>
<keyword evidence="2" id="KW-1185">Reference proteome</keyword>
<proteinExistence type="predicted"/>
<dbReference type="EMBL" id="CP003058">
    <property type="protein sequence ID" value="AEQ22576.1"/>
    <property type="molecule type" value="Genomic_DNA"/>
</dbReference>
<organism evidence="1 2">
    <name type="scientific">Acidaminococcus intestini (strain RyC-MR95)</name>
    <dbReference type="NCBI Taxonomy" id="568816"/>
    <lineage>
        <taxon>Bacteria</taxon>
        <taxon>Bacillati</taxon>
        <taxon>Bacillota</taxon>
        <taxon>Negativicutes</taxon>
        <taxon>Acidaminococcales</taxon>
        <taxon>Acidaminococcaceae</taxon>
        <taxon>Acidaminococcus</taxon>
    </lineage>
</organism>
<gene>
    <name evidence="1" type="ordered locus">Acin_1353</name>
</gene>
<reference evidence="1 2" key="1">
    <citation type="journal article" date="2011" name="J. Bacteriol.">
        <title>Complete genome sequence of Acidaminococcus intestini RYC-MR95, a Gram-negative bacterium from the phylum Firmicutes.</title>
        <authorList>
            <person name="D'Auria G."/>
            <person name="Galan J.C."/>
            <person name="Rodriguez-Alcayna M."/>
            <person name="Moya A."/>
            <person name="Baquero F."/>
            <person name="Latorre A."/>
        </authorList>
    </citation>
    <scope>NUCLEOTIDE SEQUENCE [LARGE SCALE GENOMIC DNA]</scope>
    <source>
        <strain evidence="1 2">RyC-MR95</strain>
    </source>
</reference>